<accession>A0A5B7EZT8</accession>
<gene>
    <name evidence="1" type="ORF">E2C01_032147</name>
</gene>
<evidence type="ECO:0000313" key="1">
    <source>
        <dbReference type="EMBL" id="MPC38636.1"/>
    </source>
</evidence>
<dbReference type="Proteomes" id="UP000324222">
    <property type="component" value="Unassembled WGS sequence"/>
</dbReference>
<name>A0A5B7EZT8_PORTR</name>
<proteinExistence type="predicted"/>
<organism evidence="1 2">
    <name type="scientific">Portunus trituberculatus</name>
    <name type="common">Swimming crab</name>
    <name type="synonym">Neptunus trituberculatus</name>
    <dbReference type="NCBI Taxonomy" id="210409"/>
    <lineage>
        <taxon>Eukaryota</taxon>
        <taxon>Metazoa</taxon>
        <taxon>Ecdysozoa</taxon>
        <taxon>Arthropoda</taxon>
        <taxon>Crustacea</taxon>
        <taxon>Multicrustacea</taxon>
        <taxon>Malacostraca</taxon>
        <taxon>Eumalacostraca</taxon>
        <taxon>Eucarida</taxon>
        <taxon>Decapoda</taxon>
        <taxon>Pleocyemata</taxon>
        <taxon>Brachyura</taxon>
        <taxon>Eubrachyura</taxon>
        <taxon>Portunoidea</taxon>
        <taxon>Portunidae</taxon>
        <taxon>Portuninae</taxon>
        <taxon>Portunus</taxon>
    </lineage>
</organism>
<reference evidence="1 2" key="1">
    <citation type="submission" date="2019-05" db="EMBL/GenBank/DDBJ databases">
        <title>Another draft genome of Portunus trituberculatus and its Hox gene families provides insights of decapod evolution.</title>
        <authorList>
            <person name="Jeong J.-H."/>
            <person name="Song I."/>
            <person name="Kim S."/>
            <person name="Choi T."/>
            <person name="Kim D."/>
            <person name="Ryu S."/>
            <person name="Kim W."/>
        </authorList>
    </citation>
    <scope>NUCLEOTIDE SEQUENCE [LARGE SCALE GENOMIC DNA]</scope>
    <source>
        <tissue evidence="1">Muscle</tissue>
    </source>
</reference>
<keyword evidence="2" id="KW-1185">Reference proteome</keyword>
<evidence type="ECO:0000313" key="2">
    <source>
        <dbReference type="Proteomes" id="UP000324222"/>
    </source>
</evidence>
<protein>
    <submittedName>
        <fullName evidence="1">Uncharacterized protein</fullName>
    </submittedName>
</protein>
<dbReference type="AlphaFoldDB" id="A0A5B7EZT8"/>
<dbReference type="EMBL" id="VSRR010004126">
    <property type="protein sequence ID" value="MPC38636.1"/>
    <property type="molecule type" value="Genomic_DNA"/>
</dbReference>
<sequence length="196" mass="21506">MNGRFGQPTTSTTTTTIATTISLYPPTFPPVQEIIGPPCLTHRDLQRRLTTTLVLRGGTHPSLFALYSEDAHGSVILGGLREMRLCGRREDSNGGKGQGLSGRVVGVVVGKVKPNVATLMGPPFNGTPNNVPSLLALKVSSVASEEDRNKTKQQRCFYSEQRVTREVHFFRTSLAPRRAIVTVRLASHQERPLEMR</sequence>
<comment type="caution">
    <text evidence="1">The sequence shown here is derived from an EMBL/GenBank/DDBJ whole genome shotgun (WGS) entry which is preliminary data.</text>
</comment>